<reference evidence="4 5" key="1">
    <citation type="submission" date="2014-04" db="EMBL/GenBank/DDBJ databases">
        <title>A new species of microsporidia sheds light on the evolution of extreme parasitism.</title>
        <authorList>
            <person name="Haag K.L."/>
            <person name="James T.Y."/>
            <person name="Larsson R."/>
            <person name="Schaer T.M."/>
            <person name="Refardt D."/>
            <person name="Pombert J.-F."/>
            <person name="Ebert D."/>
        </authorList>
    </citation>
    <scope>NUCLEOTIDE SEQUENCE [LARGE SCALE GENOMIC DNA]</scope>
    <source>
        <strain evidence="4 5">UGP3</strain>
        <tissue evidence="4">Spores</tissue>
    </source>
</reference>
<dbReference type="GO" id="GO:0005730">
    <property type="term" value="C:nucleolus"/>
    <property type="evidence" value="ECO:0007669"/>
    <property type="project" value="TreeGrafter"/>
</dbReference>
<evidence type="ECO:0000256" key="2">
    <source>
        <dbReference type="SAM" id="MobiDB-lite"/>
    </source>
</evidence>
<feature type="region of interest" description="Disordered" evidence="2">
    <location>
        <begin position="42"/>
        <end position="78"/>
    </location>
</feature>
<accession>A0A098VRC1</accession>
<dbReference type="InterPro" id="IPR024626">
    <property type="entry name" value="Kri1-like_C"/>
</dbReference>
<gene>
    <name evidence="4" type="ORF">DI09_30p140</name>
</gene>
<feature type="compositionally biased region" description="Acidic residues" evidence="2">
    <location>
        <begin position="61"/>
        <end position="78"/>
    </location>
</feature>
<name>A0A098VRC1_9MICR</name>
<evidence type="ECO:0000313" key="4">
    <source>
        <dbReference type="EMBL" id="KGG51598.1"/>
    </source>
</evidence>
<dbReference type="AlphaFoldDB" id="A0A098VRC1"/>
<evidence type="ECO:0000313" key="5">
    <source>
        <dbReference type="Proteomes" id="UP000029725"/>
    </source>
</evidence>
<dbReference type="EMBL" id="JMKJ01000233">
    <property type="protein sequence ID" value="KGG51598.1"/>
    <property type="molecule type" value="Genomic_DNA"/>
</dbReference>
<dbReference type="Pfam" id="PF05178">
    <property type="entry name" value="Kri1"/>
    <property type="match status" value="1"/>
</dbReference>
<dbReference type="HOGENOM" id="CLU_009647_1_0_1"/>
<organism evidence="4 5">
    <name type="scientific">Mitosporidium daphniae</name>
    <dbReference type="NCBI Taxonomy" id="1485682"/>
    <lineage>
        <taxon>Eukaryota</taxon>
        <taxon>Fungi</taxon>
        <taxon>Fungi incertae sedis</taxon>
        <taxon>Microsporidia</taxon>
        <taxon>Mitosporidium</taxon>
    </lineage>
</organism>
<dbReference type="OrthoDB" id="10252032at2759"/>
<feature type="compositionally biased region" description="Basic and acidic residues" evidence="2">
    <location>
        <begin position="437"/>
        <end position="449"/>
    </location>
</feature>
<comment type="similarity">
    <text evidence="1">Belongs to the KRI1 family.</text>
</comment>
<sequence>MPILLSSSKLLEDDDGIAEPVDNLIRVNHDFAKKFEERKRREELQQLSAKYEKNPSHYQSDSDDESDSSSSSEEEVDLMADLSSDINLVRTIAKIRAKDRSIYDSGSKFFPEDNLEEKEKGVKDDPLTLKKYSHKMLLSGAYLKGDSEDEDPKPKSYNEEQEELRSALIKAASVSEQDEEIELFSTSAAQPSIDDSKYAASFIEAISKATMGAWLNQQPSKKAKKKDAKPIPDVVEDEAAVDAFLASYIMNRGWTHGGAAKKQQHKLENESDSEEIERADEFEVSFNRRFEDDFGGVSNLSQVVGHSRDHSSSIRVEENMRKASRKAKHERHLARERVETEELKRLKVLKRGQIEALAKKVALLSGDSAAAERVASIMKDEANDASSFDEAEHDAKMAALFDDDYYAAEDPLDSELFLESPLKKKKDKKAPEKKKSKSENKKDGNDPEKNIAGGLATRFKYKPVVPTTYGLKMEDIVFNEDKALNRYVSLKKLRPYHDEEEQSKDAEKYSRPKVYKRFYFSTAKTSQK</sequence>
<proteinExistence type="inferred from homology"/>
<dbReference type="VEuPathDB" id="MicrosporidiaDB:DI09_30p140"/>
<feature type="region of interest" description="Disordered" evidence="2">
    <location>
        <begin position="104"/>
        <end position="123"/>
    </location>
</feature>
<protein>
    <submittedName>
        <fullName evidence="4">Krr family protein</fullName>
    </submittedName>
</protein>
<comment type="caution">
    <text evidence="4">The sequence shown here is derived from an EMBL/GenBank/DDBJ whole genome shotgun (WGS) entry which is preliminary data.</text>
</comment>
<feature type="domain" description="Kri1-like C-terminal" evidence="3">
    <location>
        <begin position="450"/>
        <end position="515"/>
    </location>
</feature>
<dbReference type="PANTHER" id="PTHR14490:SF5">
    <property type="entry name" value="PROTEIN KRI1 HOMOLOG"/>
    <property type="match status" value="1"/>
</dbReference>
<dbReference type="PANTHER" id="PTHR14490">
    <property type="entry name" value="ZINC FINGER, ZZ TYPE"/>
    <property type="match status" value="1"/>
</dbReference>
<dbReference type="RefSeq" id="XP_013238025.1">
    <property type="nucleotide sequence ID" value="XM_013382571.1"/>
</dbReference>
<feature type="compositionally biased region" description="Basic and acidic residues" evidence="2">
    <location>
        <begin position="42"/>
        <end position="55"/>
    </location>
</feature>
<evidence type="ECO:0000256" key="1">
    <source>
        <dbReference type="ARBA" id="ARBA00007473"/>
    </source>
</evidence>
<dbReference type="GeneID" id="25259504"/>
<dbReference type="GO" id="GO:0030686">
    <property type="term" value="C:90S preribosome"/>
    <property type="evidence" value="ECO:0007669"/>
    <property type="project" value="TreeGrafter"/>
</dbReference>
<dbReference type="GO" id="GO:0000447">
    <property type="term" value="P:endonucleolytic cleavage in ITS1 to separate SSU-rRNA from 5.8S rRNA and LSU-rRNA from tricistronic rRNA transcript (SSU-rRNA, 5.8S rRNA, LSU-rRNA)"/>
    <property type="evidence" value="ECO:0007669"/>
    <property type="project" value="TreeGrafter"/>
</dbReference>
<feature type="region of interest" description="Disordered" evidence="2">
    <location>
        <begin position="142"/>
        <end position="164"/>
    </location>
</feature>
<dbReference type="InterPro" id="IPR018034">
    <property type="entry name" value="Kri1"/>
</dbReference>
<dbReference type="Pfam" id="PF12936">
    <property type="entry name" value="Kri1_C"/>
    <property type="match status" value="1"/>
</dbReference>
<feature type="region of interest" description="Disordered" evidence="2">
    <location>
        <begin position="417"/>
        <end position="452"/>
    </location>
</feature>
<feature type="compositionally biased region" description="Basic residues" evidence="2">
    <location>
        <begin position="423"/>
        <end position="436"/>
    </location>
</feature>
<evidence type="ECO:0000259" key="3">
    <source>
        <dbReference type="Pfam" id="PF12936"/>
    </source>
</evidence>
<dbReference type="Proteomes" id="UP000029725">
    <property type="component" value="Unassembled WGS sequence"/>
</dbReference>
<keyword evidence="5" id="KW-1185">Reference proteome</keyword>